<accession>A0A3B1BWS0</accession>
<dbReference type="PANTHER" id="PTHR43679:SF2">
    <property type="entry name" value="OCTANOYL-[GCVH]:PROTEIN N-OCTANOYLTRANSFERASE"/>
    <property type="match status" value="1"/>
</dbReference>
<dbReference type="SUPFAM" id="SSF55681">
    <property type="entry name" value="Class II aaRS and biotin synthetases"/>
    <property type="match status" value="1"/>
</dbReference>
<dbReference type="EMBL" id="UOGE01000014">
    <property type="protein sequence ID" value="VAX16753.1"/>
    <property type="molecule type" value="Genomic_DNA"/>
</dbReference>
<sequence>MSETFRFIEDQAGNGAFNMAVDEALLQSAQSGFSIPTIRLYGWDRPTLSIGYAQSLTQGFNVDFIDCNQIPVVRRPTGGRAILHYDEVTYSLTIPSSSRYFGPLTSIYNMAQGAIAGALLSLDIKADPALKSPGMGRSASCFASRTRHEISVDGRKVAGSAQRRSGRGALQHGSIVLSYDREMYLSCFDWPDDGARSGAGALIGGINDGDHAPISSDDLRGAIIASFVALYDINITSGALSEKEVELADEIYYKTHTHIEG</sequence>
<dbReference type="PROSITE" id="PS51733">
    <property type="entry name" value="BPL_LPL_CATALYTIC"/>
    <property type="match status" value="1"/>
</dbReference>
<dbReference type="InterPro" id="IPR045864">
    <property type="entry name" value="aa-tRNA-synth_II/BPL/LPL"/>
</dbReference>
<dbReference type="Gene3D" id="3.30.930.10">
    <property type="entry name" value="Bira Bifunctional Protein, Domain 2"/>
    <property type="match status" value="1"/>
</dbReference>
<dbReference type="PANTHER" id="PTHR43679">
    <property type="entry name" value="OCTANOYLTRANSFERASE LIPM-RELATED"/>
    <property type="match status" value="1"/>
</dbReference>
<dbReference type="AlphaFoldDB" id="A0A3B1BWS0"/>
<name>A0A3B1BWS0_9ZZZZ</name>
<dbReference type="InterPro" id="IPR004143">
    <property type="entry name" value="BPL_LPL_catalytic"/>
</dbReference>
<organism evidence="2">
    <name type="scientific">hydrothermal vent metagenome</name>
    <dbReference type="NCBI Taxonomy" id="652676"/>
    <lineage>
        <taxon>unclassified sequences</taxon>
        <taxon>metagenomes</taxon>
        <taxon>ecological metagenomes</taxon>
    </lineage>
</organism>
<keyword evidence="2" id="KW-0436">Ligase</keyword>
<reference evidence="2" key="1">
    <citation type="submission" date="2018-06" db="EMBL/GenBank/DDBJ databases">
        <authorList>
            <person name="Zhirakovskaya E."/>
        </authorList>
    </citation>
    <scope>NUCLEOTIDE SEQUENCE</scope>
</reference>
<dbReference type="GO" id="GO:0016874">
    <property type="term" value="F:ligase activity"/>
    <property type="evidence" value="ECO:0007669"/>
    <property type="project" value="UniProtKB-KW"/>
</dbReference>
<evidence type="ECO:0000259" key="1">
    <source>
        <dbReference type="PROSITE" id="PS51733"/>
    </source>
</evidence>
<proteinExistence type="predicted"/>
<dbReference type="InterPro" id="IPR050664">
    <property type="entry name" value="Octanoyltrans_LipM/LipL"/>
</dbReference>
<dbReference type="CDD" id="cd16443">
    <property type="entry name" value="LplA"/>
    <property type="match status" value="1"/>
</dbReference>
<protein>
    <submittedName>
        <fullName evidence="2">Lipoate-protein ligase A</fullName>
    </submittedName>
</protein>
<dbReference type="Pfam" id="PF21948">
    <property type="entry name" value="LplA-B_cat"/>
    <property type="match status" value="1"/>
</dbReference>
<evidence type="ECO:0000313" key="2">
    <source>
        <dbReference type="EMBL" id="VAX16753.1"/>
    </source>
</evidence>
<feature type="domain" description="BPL/LPL catalytic" evidence="1">
    <location>
        <begin position="32"/>
        <end position="235"/>
    </location>
</feature>
<gene>
    <name evidence="2" type="ORF">MNBD_NITROSPINAE02-1862</name>
</gene>